<dbReference type="Gene3D" id="2.60.200.40">
    <property type="match status" value="1"/>
</dbReference>
<dbReference type="OrthoDB" id="3853857at2759"/>
<dbReference type="GO" id="GO:0016020">
    <property type="term" value="C:membrane"/>
    <property type="evidence" value="ECO:0007669"/>
    <property type="project" value="TreeGrafter"/>
</dbReference>
<dbReference type="Gene3D" id="3.40.50.10330">
    <property type="entry name" value="Probable inorganic polyphosphate/atp-NAD kinase, domain 1"/>
    <property type="match status" value="1"/>
</dbReference>
<name>A0A9P7BGV9_9ASCO</name>
<dbReference type="InterPro" id="IPR050187">
    <property type="entry name" value="Lipid_Phosphate_FormReg"/>
</dbReference>
<reference evidence="1" key="1">
    <citation type="submission" date="2020-11" db="EMBL/GenBank/DDBJ databases">
        <title>Kefir isolates.</title>
        <authorList>
            <person name="Marcisauskas S."/>
            <person name="Kim Y."/>
            <person name="Blasche S."/>
        </authorList>
    </citation>
    <scope>NUCLEOTIDE SEQUENCE</scope>
    <source>
        <strain evidence="1">Olga-1</strain>
    </source>
</reference>
<dbReference type="EMBL" id="PUHW01000065">
    <property type="protein sequence ID" value="KAG0689705.1"/>
    <property type="molecule type" value="Genomic_DNA"/>
</dbReference>
<sequence length="415" mass="46979">MSDTETQLVLKYTNHPSKSLNVVFNISDLALKLLPNPDTSLLENNSETILITEDIINALNKYDIQIIDSQKSGGKATVSSFYNDILNPIFTTFGINHKYLKTISAHSIQEYANSVNLHPGSKSLYLFLSGDTSIFEFVNFLLKRTPSTNFFDSNISILPFPHGTGNALCHSLMLSNDLLCLKAFFKGHSHHLPLYRINSNSSLICKDESLSNLLNPNIPNQLYFLVVASWCLHSSLVYLSDTPEMRSNYGSERFRIAAKKILEENPTFKAKISFQPDNKYLSYQNNKWSISPSQISNDLSYFLLSAVSNFEKNFKISPNSVVGNDQLHLLSIPHIKPDEIMNIMNLAYNKGSHLNDQYIYYSPLKNGNSLELEISNEMDSLMSIICLDGSSWEVKGIDRKLTFSYFDQSFLHYIA</sequence>
<comment type="caution">
    <text evidence="1">The sequence shown here is derived from an EMBL/GenBank/DDBJ whole genome shotgun (WGS) entry which is preliminary data.</text>
</comment>
<proteinExistence type="predicted"/>
<dbReference type="PANTHER" id="PTHR12358:SF108">
    <property type="entry name" value="DAGKC DOMAIN-CONTAINING PROTEIN"/>
    <property type="match status" value="1"/>
</dbReference>
<accession>A0A9P7BGV9</accession>
<evidence type="ECO:0000313" key="1">
    <source>
        <dbReference type="EMBL" id="KAG0689705.1"/>
    </source>
</evidence>
<dbReference type="AlphaFoldDB" id="A0A9P7BGV9"/>
<evidence type="ECO:0008006" key="3">
    <source>
        <dbReference type="Google" id="ProtNLM"/>
    </source>
</evidence>
<dbReference type="InterPro" id="IPR017438">
    <property type="entry name" value="ATP-NAD_kinase_N"/>
</dbReference>
<gene>
    <name evidence="1" type="ORF">C6P40_004604</name>
</gene>
<dbReference type="PANTHER" id="PTHR12358">
    <property type="entry name" value="SPHINGOSINE KINASE"/>
    <property type="match status" value="1"/>
</dbReference>
<keyword evidence="2" id="KW-1185">Reference proteome</keyword>
<evidence type="ECO:0000313" key="2">
    <source>
        <dbReference type="Proteomes" id="UP000697127"/>
    </source>
</evidence>
<dbReference type="SUPFAM" id="SSF111331">
    <property type="entry name" value="NAD kinase/diacylglycerol kinase-like"/>
    <property type="match status" value="1"/>
</dbReference>
<organism evidence="1 2">
    <name type="scientific">Pichia californica</name>
    <dbReference type="NCBI Taxonomy" id="460514"/>
    <lineage>
        <taxon>Eukaryota</taxon>
        <taxon>Fungi</taxon>
        <taxon>Dikarya</taxon>
        <taxon>Ascomycota</taxon>
        <taxon>Saccharomycotina</taxon>
        <taxon>Pichiomycetes</taxon>
        <taxon>Pichiales</taxon>
        <taxon>Pichiaceae</taxon>
        <taxon>Pichia</taxon>
    </lineage>
</organism>
<dbReference type="Proteomes" id="UP000697127">
    <property type="component" value="Unassembled WGS sequence"/>
</dbReference>
<dbReference type="GO" id="GO:0046512">
    <property type="term" value="P:sphingosine biosynthetic process"/>
    <property type="evidence" value="ECO:0007669"/>
    <property type="project" value="TreeGrafter"/>
</dbReference>
<dbReference type="GO" id="GO:0005737">
    <property type="term" value="C:cytoplasm"/>
    <property type="evidence" value="ECO:0007669"/>
    <property type="project" value="TreeGrafter"/>
</dbReference>
<dbReference type="GO" id="GO:0001727">
    <property type="term" value="F:lipid kinase activity"/>
    <property type="evidence" value="ECO:0007669"/>
    <property type="project" value="TreeGrafter"/>
</dbReference>
<protein>
    <recommendedName>
        <fullName evidence="3">DAGKc domain-containing protein</fullName>
    </recommendedName>
</protein>
<dbReference type="InterPro" id="IPR016064">
    <property type="entry name" value="NAD/diacylglycerol_kinase_sf"/>
</dbReference>